<organism evidence="2 3">
    <name type="scientific">Limimonas halophila</name>
    <dbReference type="NCBI Taxonomy" id="1082479"/>
    <lineage>
        <taxon>Bacteria</taxon>
        <taxon>Pseudomonadati</taxon>
        <taxon>Pseudomonadota</taxon>
        <taxon>Alphaproteobacteria</taxon>
        <taxon>Rhodospirillales</taxon>
        <taxon>Rhodovibrionaceae</taxon>
        <taxon>Limimonas</taxon>
    </lineage>
</organism>
<feature type="compositionally biased region" description="Basic and acidic residues" evidence="1">
    <location>
        <begin position="85"/>
        <end position="94"/>
    </location>
</feature>
<protein>
    <submittedName>
        <fullName evidence="2">Uncharacterized protein</fullName>
    </submittedName>
</protein>
<feature type="compositionally biased region" description="Low complexity" evidence="1">
    <location>
        <begin position="67"/>
        <end position="80"/>
    </location>
</feature>
<dbReference type="AlphaFoldDB" id="A0A1G7LTF4"/>
<dbReference type="EMBL" id="FNCE01000001">
    <property type="protein sequence ID" value="SDF52828.1"/>
    <property type="molecule type" value="Genomic_DNA"/>
</dbReference>
<evidence type="ECO:0000313" key="3">
    <source>
        <dbReference type="Proteomes" id="UP000199415"/>
    </source>
</evidence>
<keyword evidence="3" id="KW-1185">Reference proteome</keyword>
<feature type="compositionally biased region" description="Low complexity" evidence="1">
    <location>
        <begin position="109"/>
        <end position="118"/>
    </location>
</feature>
<feature type="region of interest" description="Disordered" evidence="1">
    <location>
        <begin position="1"/>
        <end position="126"/>
    </location>
</feature>
<name>A0A1G7LTF4_9PROT</name>
<accession>A0A1G7LTF4</accession>
<dbReference type="Proteomes" id="UP000199415">
    <property type="component" value="Unassembled WGS sequence"/>
</dbReference>
<sequence>MRARADGLGPSASPSPTENAAQRAAKVREPPRKGLSHRNGMQALPRHRASTFRRHDDGHASRPPPRAAGVGAVGVEEGSGMPPHRAGENQRENDLCFLGPGPRGGAAQGAGTAEGEQPPNGHGAGIISRPVRVRARDACDQGGANLPVVDVQRDQIRVHRTGIRLAAPRVPNRRCGIEQGHQDCSRAVARRAKRRSTATDRFSTATSAPRDVFRIRQMPLGRRVRRSCAANRLGRLGEPYRRAAGHSVPRRRCVTRTGLCGCPQRWRSIWAPRSTKGIPRIFKSLRKNAAAGPNASLCLLRV</sequence>
<evidence type="ECO:0000313" key="2">
    <source>
        <dbReference type="EMBL" id="SDF52828.1"/>
    </source>
</evidence>
<dbReference type="STRING" id="1082479.SAMN05216241_101371"/>
<reference evidence="2 3" key="1">
    <citation type="submission" date="2016-10" db="EMBL/GenBank/DDBJ databases">
        <authorList>
            <person name="de Groot N.N."/>
        </authorList>
    </citation>
    <scope>NUCLEOTIDE SEQUENCE [LARGE SCALE GENOMIC DNA]</scope>
    <source>
        <strain evidence="2 3">DSM 25584</strain>
    </source>
</reference>
<gene>
    <name evidence="2" type="ORF">SAMN05216241_101371</name>
</gene>
<evidence type="ECO:0000256" key="1">
    <source>
        <dbReference type="SAM" id="MobiDB-lite"/>
    </source>
</evidence>
<proteinExistence type="predicted"/>